<dbReference type="GO" id="GO:0016987">
    <property type="term" value="F:sigma factor activity"/>
    <property type="evidence" value="ECO:0007669"/>
    <property type="project" value="UniProtKB-KW"/>
</dbReference>
<name>A0A8J3YM15_9ACTN</name>
<reference evidence="8" key="1">
    <citation type="submission" date="2021-01" db="EMBL/GenBank/DDBJ databases">
        <title>Whole genome shotgun sequence of Virgisporangium aliadipatigenens NBRC 105644.</title>
        <authorList>
            <person name="Komaki H."/>
            <person name="Tamura T."/>
        </authorList>
    </citation>
    <scope>NUCLEOTIDE SEQUENCE</scope>
    <source>
        <strain evidence="8">NBRC 105644</strain>
    </source>
</reference>
<dbReference type="AlphaFoldDB" id="A0A8J3YM15"/>
<evidence type="ECO:0000313" key="8">
    <source>
        <dbReference type="EMBL" id="GIJ46341.1"/>
    </source>
</evidence>
<evidence type="ECO:0000259" key="7">
    <source>
        <dbReference type="Pfam" id="PF08281"/>
    </source>
</evidence>
<dbReference type="EMBL" id="BOPF01000010">
    <property type="protein sequence ID" value="GIJ46341.1"/>
    <property type="molecule type" value="Genomic_DNA"/>
</dbReference>
<dbReference type="Gene3D" id="1.10.10.10">
    <property type="entry name" value="Winged helix-like DNA-binding domain superfamily/Winged helix DNA-binding domain"/>
    <property type="match status" value="1"/>
</dbReference>
<dbReference type="Proteomes" id="UP000619260">
    <property type="component" value="Unassembled WGS sequence"/>
</dbReference>
<keyword evidence="3" id="KW-0731">Sigma factor</keyword>
<dbReference type="RefSeq" id="WP_203899880.1">
    <property type="nucleotide sequence ID" value="NZ_BOPF01000010.1"/>
</dbReference>
<proteinExistence type="inferred from homology"/>
<dbReference type="SUPFAM" id="SSF88659">
    <property type="entry name" value="Sigma3 and sigma4 domains of RNA polymerase sigma factors"/>
    <property type="match status" value="1"/>
</dbReference>
<keyword evidence="9" id="KW-1185">Reference proteome</keyword>
<feature type="domain" description="RNA polymerase sigma-70 region 2" evidence="6">
    <location>
        <begin position="13"/>
        <end position="75"/>
    </location>
</feature>
<organism evidence="8 9">
    <name type="scientific">Virgisporangium aliadipatigenens</name>
    <dbReference type="NCBI Taxonomy" id="741659"/>
    <lineage>
        <taxon>Bacteria</taxon>
        <taxon>Bacillati</taxon>
        <taxon>Actinomycetota</taxon>
        <taxon>Actinomycetes</taxon>
        <taxon>Micromonosporales</taxon>
        <taxon>Micromonosporaceae</taxon>
        <taxon>Virgisporangium</taxon>
    </lineage>
</organism>
<dbReference type="InterPro" id="IPR036388">
    <property type="entry name" value="WH-like_DNA-bd_sf"/>
</dbReference>
<dbReference type="InterPro" id="IPR013325">
    <property type="entry name" value="RNA_pol_sigma_r2"/>
</dbReference>
<evidence type="ECO:0000256" key="3">
    <source>
        <dbReference type="ARBA" id="ARBA00023082"/>
    </source>
</evidence>
<dbReference type="InterPro" id="IPR007627">
    <property type="entry name" value="RNA_pol_sigma70_r2"/>
</dbReference>
<keyword evidence="2" id="KW-0805">Transcription regulation</keyword>
<evidence type="ECO:0000313" key="9">
    <source>
        <dbReference type="Proteomes" id="UP000619260"/>
    </source>
</evidence>
<dbReference type="GO" id="GO:0003677">
    <property type="term" value="F:DNA binding"/>
    <property type="evidence" value="ECO:0007669"/>
    <property type="project" value="UniProtKB-KW"/>
</dbReference>
<dbReference type="InterPro" id="IPR013324">
    <property type="entry name" value="RNA_pol_sigma_r3/r4-like"/>
</dbReference>
<dbReference type="Pfam" id="PF04542">
    <property type="entry name" value="Sigma70_r2"/>
    <property type="match status" value="1"/>
</dbReference>
<dbReference type="SUPFAM" id="SSF88946">
    <property type="entry name" value="Sigma2 domain of RNA polymerase sigma factors"/>
    <property type="match status" value="1"/>
</dbReference>
<keyword evidence="5" id="KW-0804">Transcription</keyword>
<dbReference type="CDD" id="cd06171">
    <property type="entry name" value="Sigma70_r4"/>
    <property type="match status" value="1"/>
</dbReference>
<evidence type="ECO:0000256" key="1">
    <source>
        <dbReference type="ARBA" id="ARBA00010641"/>
    </source>
</evidence>
<dbReference type="GO" id="GO:0006352">
    <property type="term" value="P:DNA-templated transcription initiation"/>
    <property type="evidence" value="ECO:0007669"/>
    <property type="project" value="InterPro"/>
</dbReference>
<dbReference type="InterPro" id="IPR039425">
    <property type="entry name" value="RNA_pol_sigma-70-like"/>
</dbReference>
<dbReference type="Gene3D" id="1.10.1740.10">
    <property type="match status" value="1"/>
</dbReference>
<gene>
    <name evidence="8" type="ORF">Val02_32270</name>
</gene>
<evidence type="ECO:0000259" key="6">
    <source>
        <dbReference type="Pfam" id="PF04542"/>
    </source>
</evidence>
<dbReference type="NCBIfam" id="TIGR02983">
    <property type="entry name" value="SigE-fam_strep"/>
    <property type="match status" value="1"/>
</dbReference>
<feature type="domain" description="RNA polymerase sigma factor 70 region 4 type 2" evidence="7">
    <location>
        <begin position="102"/>
        <end position="154"/>
    </location>
</feature>
<dbReference type="InterPro" id="IPR013249">
    <property type="entry name" value="RNA_pol_sigma70_r4_t2"/>
</dbReference>
<comment type="caution">
    <text evidence="8">The sequence shown here is derived from an EMBL/GenBank/DDBJ whole genome shotgun (WGS) entry which is preliminary data.</text>
</comment>
<evidence type="ECO:0000256" key="5">
    <source>
        <dbReference type="ARBA" id="ARBA00023163"/>
    </source>
</evidence>
<accession>A0A8J3YM15</accession>
<dbReference type="InterPro" id="IPR014284">
    <property type="entry name" value="RNA_pol_sigma-70_dom"/>
</dbReference>
<dbReference type="InterPro" id="IPR014325">
    <property type="entry name" value="RNA_pol_sigma-E_actinobac"/>
</dbReference>
<evidence type="ECO:0000256" key="4">
    <source>
        <dbReference type="ARBA" id="ARBA00023125"/>
    </source>
</evidence>
<dbReference type="PANTHER" id="PTHR43133:SF50">
    <property type="entry name" value="ECF RNA POLYMERASE SIGMA FACTOR SIGM"/>
    <property type="match status" value="1"/>
</dbReference>
<evidence type="ECO:0000256" key="2">
    <source>
        <dbReference type="ARBA" id="ARBA00023015"/>
    </source>
</evidence>
<dbReference type="PANTHER" id="PTHR43133">
    <property type="entry name" value="RNA POLYMERASE ECF-TYPE SIGMA FACTO"/>
    <property type="match status" value="1"/>
</dbReference>
<dbReference type="NCBIfam" id="TIGR02937">
    <property type="entry name" value="sigma70-ECF"/>
    <property type="match status" value="1"/>
</dbReference>
<protein>
    <submittedName>
        <fullName evidence="8">RNA polymerase sigma24 factor</fullName>
    </submittedName>
</protein>
<sequence length="165" mass="18837">MRQEWEREYVEYVTARLPALRRAAYLLCRDPHRADDIVQATTTTLYCRWRRVRSADSVDAYVHRMLVRKYLGERRLRWSGVALMPRLPEAAQPAAEGVEERDVLRAALARLTHAQRTVVVLRYLCDLSVPQIAEIVGCSESNVRSHASRGLAALRETLGREGAHA</sequence>
<dbReference type="Pfam" id="PF08281">
    <property type="entry name" value="Sigma70_r4_2"/>
    <property type="match status" value="1"/>
</dbReference>
<comment type="similarity">
    <text evidence="1">Belongs to the sigma-70 factor family. ECF subfamily.</text>
</comment>
<keyword evidence="4" id="KW-0238">DNA-binding</keyword>